<accession>A0A183AQJ6</accession>
<dbReference type="EMBL" id="UZAN01047102">
    <property type="protein sequence ID" value="VDP85022.1"/>
    <property type="molecule type" value="Genomic_DNA"/>
</dbReference>
<dbReference type="PANTHER" id="PTHR47331">
    <property type="entry name" value="PHD-TYPE DOMAIN-CONTAINING PROTEIN"/>
    <property type="match status" value="1"/>
</dbReference>
<dbReference type="OrthoDB" id="10068075at2759"/>
<keyword evidence="2" id="KW-1185">Reference proteome</keyword>
<name>A0A183AQJ6_9TREM</name>
<proteinExistence type="predicted"/>
<dbReference type="WBParaSite" id="ECPE_0000925901-mRNA-1">
    <property type="protein sequence ID" value="ECPE_0000925901-mRNA-1"/>
    <property type="gene ID" value="ECPE_0000925901"/>
</dbReference>
<reference evidence="3" key="1">
    <citation type="submission" date="2016-06" db="UniProtKB">
        <authorList>
            <consortium name="WormBaseParasite"/>
        </authorList>
    </citation>
    <scope>IDENTIFICATION</scope>
</reference>
<gene>
    <name evidence="1" type="ORF">ECPE_LOCUS9231</name>
</gene>
<sequence>MLPRGEGYARARKIPHKLFGQTHKVVRSLLNELPHEGRPMANQADALTDLSIRMGNCSIALSQMDYETELNSLVTLERIVKSLPKNLQYKWAEFGDRTMGDDRAPTFADLQAFIETRARLHEVILVALQKNEKGLSAGWNGPLSSG</sequence>
<organism evidence="3">
    <name type="scientific">Echinostoma caproni</name>
    <dbReference type="NCBI Taxonomy" id="27848"/>
    <lineage>
        <taxon>Eukaryota</taxon>
        <taxon>Metazoa</taxon>
        <taxon>Spiralia</taxon>
        <taxon>Lophotrochozoa</taxon>
        <taxon>Platyhelminthes</taxon>
        <taxon>Trematoda</taxon>
        <taxon>Digenea</taxon>
        <taxon>Plagiorchiida</taxon>
        <taxon>Echinostomata</taxon>
        <taxon>Echinostomatoidea</taxon>
        <taxon>Echinostomatidae</taxon>
        <taxon>Echinostoma</taxon>
    </lineage>
</organism>
<reference evidence="1 2" key="2">
    <citation type="submission" date="2018-11" db="EMBL/GenBank/DDBJ databases">
        <authorList>
            <consortium name="Pathogen Informatics"/>
        </authorList>
    </citation>
    <scope>NUCLEOTIDE SEQUENCE [LARGE SCALE GENOMIC DNA]</scope>
    <source>
        <strain evidence="1 2">Egypt</strain>
    </source>
</reference>
<dbReference type="Proteomes" id="UP000272942">
    <property type="component" value="Unassembled WGS sequence"/>
</dbReference>
<evidence type="ECO:0000313" key="1">
    <source>
        <dbReference type="EMBL" id="VDP85022.1"/>
    </source>
</evidence>
<protein>
    <submittedName>
        <fullName evidence="3">DHC_N1 domain-containing protein</fullName>
    </submittedName>
</protein>
<dbReference type="AlphaFoldDB" id="A0A183AQJ6"/>
<evidence type="ECO:0000313" key="2">
    <source>
        <dbReference type="Proteomes" id="UP000272942"/>
    </source>
</evidence>
<evidence type="ECO:0000313" key="3">
    <source>
        <dbReference type="WBParaSite" id="ECPE_0000925901-mRNA-1"/>
    </source>
</evidence>